<dbReference type="InterPro" id="IPR036291">
    <property type="entry name" value="NAD(P)-bd_dom_sf"/>
</dbReference>
<gene>
    <name evidence="4" type="ORF">FIESC28_01533</name>
</gene>
<evidence type="ECO:0000256" key="2">
    <source>
        <dbReference type="ARBA" id="ARBA00023002"/>
    </source>
</evidence>
<dbReference type="GO" id="GO:0016491">
    <property type="term" value="F:oxidoreductase activity"/>
    <property type="evidence" value="ECO:0007669"/>
    <property type="project" value="UniProtKB-KW"/>
</dbReference>
<dbReference type="GeneID" id="41990979"/>
<keyword evidence="2" id="KW-0560">Oxidoreductase</keyword>
<dbReference type="PANTHER" id="PTHR47706">
    <property type="entry name" value="NMRA-LIKE FAMILY PROTEIN"/>
    <property type="match status" value="1"/>
</dbReference>
<dbReference type="Pfam" id="PF05368">
    <property type="entry name" value="NmrA"/>
    <property type="match status" value="1"/>
</dbReference>
<dbReference type="RefSeq" id="XP_031020161.1">
    <property type="nucleotide sequence ID" value="XM_031155683.1"/>
</dbReference>
<dbReference type="SUPFAM" id="SSF51735">
    <property type="entry name" value="NAD(P)-binding Rossmann-fold domains"/>
    <property type="match status" value="1"/>
</dbReference>
<sequence length="310" mass="34099">MAPQKQGRKIAIIGGSGQVGNPTIKTLIAQQVHTVTAIQRVEATSSFPSEVIVKTGDLRDESFLADAFKGQDVVVLMPPFPHIISVQEPAVRAAAKVGIPYILPAEYGPDPFAQRLIEQNELLQNKKRIRDLIEELGVSSWVSVTVGPFLDMHVNSGLWSVDFRNRKATLLTGSVGTVSSTDTKHTGQAVAAVLTLPEENLSKYKNNAIYTPAFHFTQREFFEAAQRATGTTEKDWSIENQGIEEVLKNCNAKIEQGDAMAPLSKFMLTHFQEGNRGDLRGKVDNNELKKLYELGLEEEKLEDVIQAALG</sequence>
<dbReference type="InterPro" id="IPR051609">
    <property type="entry name" value="NmrA/Isoflavone_reductase-like"/>
</dbReference>
<dbReference type="PANTHER" id="PTHR47706:SF7">
    <property type="entry name" value="CIPA-LIKE, PUTATIVE (AFU_ORTHOLOGUE AFUA_1G01630)-RELATED"/>
    <property type="match status" value="1"/>
</dbReference>
<proteinExistence type="predicted"/>
<feature type="domain" description="NmrA-like" evidence="3">
    <location>
        <begin position="8"/>
        <end position="245"/>
    </location>
</feature>
<dbReference type="Proteomes" id="UP000253153">
    <property type="component" value="Unassembled WGS sequence"/>
</dbReference>
<evidence type="ECO:0000259" key="3">
    <source>
        <dbReference type="Pfam" id="PF05368"/>
    </source>
</evidence>
<dbReference type="EMBL" id="QKXC01000037">
    <property type="protein sequence ID" value="RBR25570.1"/>
    <property type="molecule type" value="Genomic_DNA"/>
</dbReference>
<keyword evidence="5" id="KW-1185">Reference proteome</keyword>
<evidence type="ECO:0000313" key="5">
    <source>
        <dbReference type="Proteomes" id="UP000253153"/>
    </source>
</evidence>
<accession>A0A366SA22</accession>
<dbReference type="Gene3D" id="3.40.50.720">
    <property type="entry name" value="NAD(P)-binding Rossmann-like Domain"/>
    <property type="match status" value="1"/>
</dbReference>
<dbReference type="AlphaFoldDB" id="A0A366SA22"/>
<evidence type="ECO:0000313" key="4">
    <source>
        <dbReference type="EMBL" id="RBR25570.1"/>
    </source>
</evidence>
<evidence type="ECO:0000256" key="1">
    <source>
        <dbReference type="ARBA" id="ARBA00022857"/>
    </source>
</evidence>
<organism evidence="4 5">
    <name type="scientific">Fusarium coffeatum</name>
    <dbReference type="NCBI Taxonomy" id="231269"/>
    <lineage>
        <taxon>Eukaryota</taxon>
        <taxon>Fungi</taxon>
        <taxon>Dikarya</taxon>
        <taxon>Ascomycota</taxon>
        <taxon>Pezizomycotina</taxon>
        <taxon>Sordariomycetes</taxon>
        <taxon>Hypocreomycetidae</taxon>
        <taxon>Hypocreales</taxon>
        <taxon>Nectriaceae</taxon>
        <taxon>Fusarium</taxon>
        <taxon>Fusarium incarnatum-equiseti species complex</taxon>
    </lineage>
</organism>
<reference evidence="4 5" key="1">
    <citation type="submission" date="2018-06" db="EMBL/GenBank/DDBJ databases">
        <title>Fusarium incarnatum-equiseti species complex species 28.</title>
        <authorList>
            <person name="Gardiner D.M."/>
        </authorList>
    </citation>
    <scope>NUCLEOTIDE SEQUENCE [LARGE SCALE GENOMIC DNA]</scope>
    <source>
        <strain evidence="4 5">FIESC_28</strain>
    </source>
</reference>
<protein>
    <recommendedName>
        <fullName evidence="3">NmrA-like domain-containing protein</fullName>
    </recommendedName>
</protein>
<keyword evidence="1" id="KW-0521">NADP</keyword>
<name>A0A366SA22_9HYPO</name>
<comment type="caution">
    <text evidence="4">The sequence shown here is derived from an EMBL/GenBank/DDBJ whole genome shotgun (WGS) entry which is preliminary data.</text>
</comment>
<dbReference type="OrthoDB" id="419598at2759"/>
<dbReference type="InterPro" id="IPR008030">
    <property type="entry name" value="NmrA-like"/>
</dbReference>